<organism evidence="8 9">
    <name type="scientific">Actinopolyspora biskrensis</name>
    <dbReference type="NCBI Taxonomy" id="1470178"/>
    <lineage>
        <taxon>Bacteria</taxon>
        <taxon>Bacillati</taxon>
        <taxon>Actinomycetota</taxon>
        <taxon>Actinomycetes</taxon>
        <taxon>Actinopolysporales</taxon>
        <taxon>Actinopolysporaceae</taxon>
        <taxon>Actinopolyspora</taxon>
    </lineage>
</organism>
<accession>A0A852Z1T6</accession>
<dbReference type="AlphaFoldDB" id="A0A852Z1T6"/>
<dbReference type="InterPro" id="IPR051784">
    <property type="entry name" value="Nod_factor_ABC_transporter"/>
</dbReference>
<evidence type="ECO:0000256" key="6">
    <source>
        <dbReference type="RuleBase" id="RU361157"/>
    </source>
</evidence>
<dbReference type="InterPro" id="IPR013525">
    <property type="entry name" value="ABC2_TM"/>
</dbReference>
<feature type="transmembrane region" description="Helical" evidence="6">
    <location>
        <begin position="87"/>
        <end position="108"/>
    </location>
</feature>
<name>A0A852Z1T6_9ACTN</name>
<dbReference type="GO" id="GO:0046677">
    <property type="term" value="P:response to antibiotic"/>
    <property type="evidence" value="ECO:0007669"/>
    <property type="project" value="UniProtKB-KW"/>
</dbReference>
<protein>
    <recommendedName>
        <fullName evidence="6">Transport permease protein</fullName>
    </recommendedName>
</protein>
<keyword evidence="3 6" id="KW-1133">Transmembrane helix</keyword>
<dbReference type="PIRSF" id="PIRSF006648">
    <property type="entry name" value="DrrB"/>
    <property type="match status" value="1"/>
</dbReference>
<dbReference type="RefSeq" id="WP_179535654.1">
    <property type="nucleotide sequence ID" value="NZ_JACBYW010000004.1"/>
</dbReference>
<comment type="similarity">
    <text evidence="6">Belongs to the ABC-2 integral membrane protein family.</text>
</comment>
<feature type="transmembrane region" description="Helical" evidence="6">
    <location>
        <begin position="200"/>
        <end position="218"/>
    </location>
</feature>
<evidence type="ECO:0000259" key="7">
    <source>
        <dbReference type="PROSITE" id="PS51012"/>
    </source>
</evidence>
<feature type="transmembrane region" description="Helical" evidence="6">
    <location>
        <begin position="48"/>
        <end position="67"/>
    </location>
</feature>
<comment type="subcellular location">
    <subcellularLocation>
        <location evidence="6">Cell membrane</location>
        <topology evidence="6">Multi-pass membrane protein</topology>
    </subcellularLocation>
    <subcellularLocation>
        <location evidence="1">Membrane</location>
        <topology evidence="1">Multi-pass membrane protein</topology>
    </subcellularLocation>
</comment>
<dbReference type="PANTHER" id="PTHR43229:SF2">
    <property type="entry name" value="NODULATION PROTEIN J"/>
    <property type="match status" value="1"/>
</dbReference>
<evidence type="ECO:0000256" key="5">
    <source>
        <dbReference type="ARBA" id="ARBA00023251"/>
    </source>
</evidence>
<evidence type="ECO:0000256" key="3">
    <source>
        <dbReference type="ARBA" id="ARBA00022989"/>
    </source>
</evidence>
<evidence type="ECO:0000313" key="9">
    <source>
        <dbReference type="Proteomes" id="UP000548304"/>
    </source>
</evidence>
<feature type="transmembrane region" description="Helical" evidence="6">
    <location>
        <begin position="129"/>
        <end position="157"/>
    </location>
</feature>
<dbReference type="GO" id="GO:0043190">
    <property type="term" value="C:ATP-binding cassette (ABC) transporter complex"/>
    <property type="evidence" value="ECO:0007669"/>
    <property type="project" value="InterPro"/>
</dbReference>
<keyword evidence="9" id="KW-1185">Reference proteome</keyword>
<dbReference type="Pfam" id="PF01061">
    <property type="entry name" value="ABC2_membrane"/>
    <property type="match status" value="1"/>
</dbReference>
<evidence type="ECO:0000256" key="2">
    <source>
        <dbReference type="ARBA" id="ARBA00022692"/>
    </source>
</evidence>
<dbReference type="InterPro" id="IPR047817">
    <property type="entry name" value="ABC2_TM_bact-type"/>
</dbReference>
<dbReference type="InterPro" id="IPR000412">
    <property type="entry name" value="ABC_2_transport"/>
</dbReference>
<comment type="caution">
    <text evidence="8">The sequence shown here is derived from an EMBL/GenBank/DDBJ whole genome shotgun (WGS) entry which is preliminary data.</text>
</comment>
<reference evidence="8 9" key="1">
    <citation type="submission" date="2020-07" db="EMBL/GenBank/DDBJ databases">
        <title>Genomic Encyclopedia of Type Strains, Phase III (KMG-III): the genomes of soil and plant-associated and newly described type strains.</title>
        <authorList>
            <person name="Whitman W."/>
        </authorList>
    </citation>
    <scope>NUCLEOTIDE SEQUENCE [LARGE SCALE GENOMIC DNA]</scope>
    <source>
        <strain evidence="8 9">CECT 8576</strain>
    </source>
</reference>
<keyword evidence="5" id="KW-0046">Antibiotic resistance</keyword>
<dbReference type="PRINTS" id="PR00164">
    <property type="entry name" value="ABC2TRNSPORT"/>
</dbReference>
<evidence type="ECO:0000256" key="4">
    <source>
        <dbReference type="ARBA" id="ARBA00023136"/>
    </source>
</evidence>
<evidence type="ECO:0000313" key="8">
    <source>
        <dbReference type="EMBL" id="NYH79235.1"/>
    </source>
</evidence>
<keyword evidence="4 6" id="KW-0472">Membrane</keyword>
<keyword evidence="2 6" id="KW-0812">Transmembrane</keyword>
<dbReference type="PANTHER" id="PTHR43229">
    <property type="entry name" value="NODULATION PROTEIN J"/>
    <property type="match status" value="1"/>
</dbReference>
<keyword evidence="6" id="KW-0813">Transport</keyword>
<feature type="transmembrane region" description="Helical" evidence="6">
    <location>
        <begin position="254"/>
        <end position="273"/>
    </location>
</feature>
<keyword evidence="6" id="KW-1003">Cell membrane</keyword>
<gene>
    <name evidence="8" type="ORF">FHR84_002569</name>
</gene>
<dbReference type="Proteomes" id="UP000548304">
    <property type="component" value="Unassembled WGS sequence"/>
</dbReference>
<dbReference type="EMBL" id="JACBYW010000004">
    <property type="protein sequence ID" value="NYH79235.1"/>
    <property type="molecule type" value="Genomic_DNA"/>
</dbReference>
<dbReference type="GO" id="GO:0140359">
    <property type="term" value="F:ABC-type transporter activity"/>
    <property type="evidence" value="ECO:0007669"/>
    <property type="project" value="InterPro"/>
</dbReference>
<sequence>MTTTLTAPRDRAGGTEHERRHWHGANVWTQITVLTGRSLRAVLRDPRIVVFSLLQPLIMLTLFSQVFGKALMGSIASQTDSYINYLMPAILVTTGIGASLQSGVGLITDMKNGVLGRFRALPIRLGTVLVARSLADLFRTAVQLVVLLLAATVLFGFAPEGGLAGTVSAWLLALLVSWSLTWVFLAIASWVRKEEVMQSVGFLAMFPLMFASSAFVPLDALPGWLRIVARVNPLTYAVDASRDLCLALPVGSGVWSALGTSVLLLVIGAVFAVRGFRRPL</sequence>
<feature type="domain" description="ABC transmembrane type-2" evidence="7">
    <location>
        <begin position="47"/>
        <end position="279"/>
    </location>
</feature>
<dbReference type="PROSITE" id="PS51012">
    <property type="entry name" value="ABC_TM2"/>
    <property type="match status" value="1"/>
</dbReference>
<evidence type="ECO:0000256" key="1">
    <source>
        <dbReference type="ARBA" id="ARBA00004141"/>
    </source>
</evidence>
<feature type="transmembrane region" description="Helical" evidence="6">
    <location>
        <begin position="169"/>
        <end position="188"/>
    </location>
</feature>
<proteinExistence type="inferred from homology"/>